<gene>
    <name evidence="7" type="primary">TPHA0P00250</name>
    <name evidence="7" type="ordered locus">TPHA_0P00250</name>
</gene>
<dbReference type="OrthoDB" id="6354873at2759"/>
<evidence type="ECO:0000259" key="6">
    <source>
        <dbReference type="Pfam" id="PF04116"/>
    </source>
</evidence>
<evidence type="ECO:0000313" key="7">
    <source>
        <dbReference type="EMBL" id="CCE66183.1"/>
    </source>
</evidence>
<dbReference type="InterPro" id="IPR050307">
    <property type="entry name" value="Sterol_Desaturase_Related"/>
</dbReference>
<dbReference type="RefSeq" id="XP_003688617.1">
    <property type="nucleotide sequence ID" value="XM_003688569.1"/>
</dbReference>
<evidence type="ECO:0000256" key="5">
    <source>
        <dbReference type="SAM" id="Phobius"/>
    </source>
</evidence>
<feature type="transmembrane region" description="Helical" evidence="5">
    <location>
        <begin position="93"/>
        <end position="119"/>
    </location>
</feature>
<evidence type="ECO:0000313" key="8">
    <source>
        <dbReference type="Proteomes" id="UP000005666"/>
    </source>
</evidence>
<dbReference type="PANTHER" id="PTHR11863">
    <property type="entry name" value="STEROL DESATURASE"/>
    <property type="match status" value="1"/>
</dbReference>
<dbReference type="Proteomes" id="UP000005666">
    <property type="component" value="Chromosome 16"/>
</dbReference>
<keyword evidence="2 5" id="KW-0812">Transmembrane</keyword>
<protein>
    <recommendedName>
        <fullName evidence="6">Fatty acid hydroxylase domain-containing protein</fullName>
    </recommendedName>
</protein>
<dbReference type="KEGG" id="tpf:TPHA_0P00250"/>
<organism evidence="7 8">
    <name type="scientific">Tetrapisispora phaffii (strain ATCC 24235 / CBS 4417 / NBRC 1672 / NRRL Y-8282 / UCD 70-5)</name>
    <name type="common">Yeast</name>
    <name type="synonym">Fabospora phaffii</name>
    <dbReference type="NCBI Taxonomy" id="1071381"/>
    <lineage>
        <taxon>Eukaryota</taxon>
        <taxon>Fungi</taxon>
        <taxon>Dikarya</taxon>
        <taxon>Ascomycota</taxon>
        <taxon>Saccharomycotina</taxon>
        <taxon>Saccharomycetes</taxon>
        <taxon>Saccharomycetales</taxon>
        <taxon>Saccharomycetaceae</taxon>
        <taxon>Tetrapisispora</taxon>
    </lineage>
</organism>
<feature type="transmembrane region" description="Helical" evidence="5">
    <location>
        <begin position="139"/>
        <end position="161"/>
    </location>
</feature>
<dbReference type="AlphaFoldDB" id="G8C205"/>
<dbReference type="eggNOG" id="KOG0872">
    <property type="taxonomic scope" value="Eukaryota"/>
</dbReference>
<evidence type="ECO:0000256" key="2">
    <source>
        <dbReference type="ARBA" id="ARBA00022692"/>
    </source>
</evidence>
<dbReference type="InterPro" id="IPR006694">
    <property type="entry name" value="Fatty_acid_hydroxylase"/>
</dbReference>
<name>G8C205_TETPH</name>
<dbReference type="GO" id="GO:0016020">
    <property type="term" value="C:membrane"/>
    <property type="evidence" value="ECO:0007669"/>
    <property type="project" value="UniProtKB-SubCell"/>
</dbReference>
<dbReference type="HOGENOM" id="CLU_047036_3_1_1"/>
<evidence type="ECO:0000256" key="4">
    <source>
        <dbReference type="ARBA" id="ARBA00023136"/>
    </source>
</evidence>
<accession>G8C205</accession>
<dbReference type="GeneID" id="11530747"/>
<dbReference type="GO" id="GO:0016491">
    <property type="term" value="F:oxidoreductase activity"/>
    <property type="evidence" value="ECO:0007669"/>
    <property type="project" value="InterPro"/>
</dbReference>
<evidence type="ECO:0000256" key="1">
    <source>
        <dbReference type="ARBA" id="ARBA00004370"/>
    </source>
</evidence>
<dbReference type="STRING" id="1071381.G8C205"/>
<dbReference type="GO" id="GO:0005506">
    <property type="term" value="F:iron ion binding"/>
    <property type="evidence" value="ECO:0007669"/>
    <property type="project" value="InterPro"/>
</dbReference>
<feature type="transmembrane region" description="Helical" evidence="5">
    <location>
        <begin position="181"/>
        <end position="200"/>
    </location>
</feature>
<dbReference type="EMBL" id="HE612871">
    <property type="protein sequence ID" value="CCE66183.1"/>
    <property type="molecule type" value="Genomic_DNA"/>
</dbReference>
<keyword evidence="4 5" id="KW-0472">Membrane</keyword>
<evidence type="ECO:0000256" key="3">
    <source>
        <dbReference type="ARBA" id="ARBA00022989"/>
    </source>
</evidence>
<dbReference type="GO" id="GO:0008610">
    <property type="term" value="P:lipid biosynthetic process"/>
    <property type="evidence" value="ECO:0007669"/>
    <property type="project" value="InterPro"/>
</dbReference>
<dbReference type="Pfam" id="PF04116">
    <property type="entry name" value="FA_hydroxylase"/>
    <property type="match status" value="1"/>
</dbReference>
<proteinExistence type="predicted"/>
<keyword evidence="3 5" id="KW-1133">Transmembrane helix</keyword>
<reference evidence="7 8" key="1">
    <citation type="journal article" date="2011" name="Proc. Natl. Acad. Sci. U.S.A.">
        <title>Evolutionary erosion of yeast sex chromosomes by mating-type switching accidents.</title>
        <authorList>
            <person name="Gordon J.L."/>
            <person name="Armisen D."/>
            <person name="Proux-Wera E."/>
            <person name="Oheigeartaigh S.S."/>
            <person name="Byrne K.P."/>
            <person name="Wolfe K.H."/>
        </authorList>
    </citation>
    <scope>NUCLEOTIDE SEQUENCE [LARGE SCALE GENOMIC DNA]</scope>
    <source>
        <strain evidence="8">ATCC 24235 / CBS 4417 / NBRC 1672 / NRRL Y-8282 / UCD 70-5</strain>
    </source>
</reference>
<comment type="subcellular location">
    <subcellularLocation>
        <location evidence="1">Membrane</location>
    </subcellularLocation>
</comment>
<sequence length="365" mass="42807">MDLVLEVCDTYVFDWVYERLLPTSLYGTVPESWAKQMDLNSGVQNITALLKSINTGNEHRTSPERYGHVPYLTDMTAATFGSLLRRSNYAREMISLTIVVTVFGWLLYLLFATGSYFLVFDKNIFNHPKFLKNQMALEIKLAMFAIPVMSFLTSICFMFELNGFSKLYATVDINNGGIRKLLFEFPLFILFTDCGIYLAHRWLHWPTVYKVLHKPHHKWLVCTPFASHAFHPVDGFIQSLPYHIYPMIMPLNKYLYLFLFTFVNFWTIMIHDGNHMSQNPYVNGTAFHTVHHLYFNYNYGQFTTLWDRLGGSYRKPEDSLFNPELNKDAKALDEQLRRIDEIQRVVEEDEDDRIYSNISKKKNSR</sequence>
<feature type="domain" description="Fatty acid hydroxylase" evidence="6">
    <location>
        <begin position="186"/>
        <end position="311"/>
    </location>
</feature>
<feature type="transmembrane region" description="Helical" evidence="5">
    <location>
        <begin position="254"/>
        <end position="271"/>
    </location>
</feature>
<keyword evidence="8" id="KW-1185">Reference proteome</keyword>